<dbReference type="AlphaFoldDB" id="A0A5C8P8A0"/>
<dbReference type="PANTHER" id="PTHR43081:SF11">
    <property type="entry name" value="BLR2264 PROTEIN"/>
    <property type="match status" value="1"/>
</dbReference>
<dbReference type="PROSITE" id="PS50125">
    <property type="entry name" value="GUANYLATE_CYCLASE_2"/>
    <property type="match status" value="1"/>
</dbReference>
<dbReference type="CDD" id="cd07302">
    <property type="entry name" value="CHD"/>
    <property type="match status" value="1"/>
</dbReference>
<dbReference type="GO" id="GO:0035556">
    <property type="term" value="P:intracellular signal transduction"/>
    <property type="evidence" value="ECO:0007669"/>
    <property type="project" value="InterPro"/>
</dbReference>
<dbReference type="Pfam" id="PF00211">
    <property type="entry name" value="Guanylate_cyc"/>
    <property type="match status" value="1"/>
</dbReference>
<dbReference type="InterPro" id="IPR001054">
    <property type="entry name" value="A/G_cyclase"/>
</dbReference>
<comment type="caution">
    <text evidence="2">The sequence shown here is derived from an EMBL/GenBank/DDBJ whole genome shotgun (WGS) entry which is preliminary data.</text>
</comment>
<keyword evidence="3" id="KW-1185">Reference proteome</keyword>
<sequence length="404" mass="44050">MNDIDIEQIASWVVHRGLAGASETDLMDGFCARCSQVGLELARGITIIDTLHPIYEGRAFRWRDDGVEESAVVEYGPTNVGEAAENWQNSAFYHILQTGTDELRCRLGPADPVSFSQLQSLREQGQTDYLAMVQRFADKGTIGEMDCVYSSWMTARPGGFRESTLAALRRLVPSLALAIKCASLARIAGTLVEVYLGQDAGQRVLSGRISRGVAERINAVLWFSDLHGYTTISDTAPPDEIIPLLNDYADAVITSIREAGGEVLKLMGDGTLAIFKSEDRAQACRSALQAEAALRERLRVLNARRTDESRPVTAVYLGLHIGDVFYGNIGSRERLDFTVVGPAVNEVSRIASMCSSVDRHIVLSSDFVAAAPEAERAHLVSVGRYALRGVGRAQELFTIDPALL</sequence>
<dbReference type="GO" id="GO:0004016">
    <property type="term" value="F:adenylate cyclase activity"/>
    <property type="evidence" value="ECO:0007669"/>
    <property type="project" value="UniProtKB-ARBA"/>
</dbReference>
<dbReference type="Proteomes" id="UP000321638">
    <property type="component" value="Unassembled WGS sequence"/>
</dbReference>
<dbReference type="PANTHER" id="PTHR43081">
    <property type="entry name" value="ADENYLATE CYCLASE, TERMINAL-DIFFERENTIATION SPECIFIC-RELATED"/>
    <property type="match status" value="1"/>
</dbReference>
<protein>
    <submittedName>
        <fullName evidence="2">Adenylate/guanylate cyclase domain-containing protein</fullName>
    </submittedName>
</protein>
<organism evidence="2 3">
    <name type="scientific">Vineibacter terrae</name>
    <dbReference type="NCBI Taxonomy" id="2586908"/>
    <lineage>
        <taxon>Bacteria</taxon>
        <taxon>Pseudomonadati</taxon>
        <taxon>Pseudomonadota</taxon>
        <taxon>Alphaproteobacteria</taxon>
        <taxon>Hyphomicrobiales</taxon>
        <taxon>Vineibacter</taxon>
    </lineage>
</organism>
<gene>
    <name evidence="2" type="ORF">FHP25_36510</name>
</gene>
<name>A0A5C8P8A0_9HYPH</name>
<accession>A0A5C8P8A0</accession>
<reference evidence="2 3" key="1">
    <citation type="submission" date="2019-06" db="EMBL/GenBank/DDBJ databases">
        <title>New taxonomy in bacterial strain CC-CFT640, isolated from vineyard.</title>
        <authorList>
            <person name="Lin S.-Y."/>
            <person name="Tsai C.-F."/>
            <person name="Young C.-C."/>
        </authorList>
    </citation>
    <scope>NUCLEOTIDE SEQUENCE [LARGE SCALE GENOMIC DNA]</scope>
    <source>
        <strain evidence="2 3">CC-CFT640</strain>
    </source>
</reference>
<feature type="domain" description="Guanylate cyclase" evidence="1">
    <location>
        <begin position="220"/>
        <end position="351"/>
    </location>
</feature>
<dbReference type="InterPro" id="IPR029787">
    <property type="entry name" value="Nucleotide_cyclase"/>
</dbReference>
<proteinExistence type="predicted"/>
<evidence type="ECO:0000259" key="1">
    <source>
        <dbReference type="PROSITE" id="PS50125"/>
    </source>
</evidence>
<dbReference type="SUPFAM" id="SSF55073">
    <property type="entry name" value="Nucleotide cyclase"/>
    <property type="match status" value="1"/>
</dbReference>
<dbReference type="GO" id="GO:0006171">
    <property type="term" value="P:cAMP biosynthetic process"/>
    <property type="evidence" value="ECO:0007669"/>
    <property type="project" value="TreeGrafter"/>
</dbReference>
<dbReference type="Gene3D" id="3.30.70.1230">
    <property type="entry name" value="Nucleotide cyclase"/>
    <property type="match status" value="1"/>
</dbReference>
<evidence type="ECO:0000313" key="3">
    <source>
        <dbReference type="Proteomes" id="UP000321638"/>
    </source>
</evidence>
<dbReference type="InterPro" id="IPR050697">
    <property type="entry name" value="Adenylyl/Guanylyl_Cyclase_3/4"/>
</dbReference>
<dbReference type="SMART" id="SM00044">
    <property type="entry name" value="CYCc"/>
    <property type="match status" value="1"/>
</dbReference>
<evidence type="ECO:0000313" key="2">
    <source>
        <dbReference type="EMBL" id="TXL70019.1"/>
    </source>
</evidence>
<dbReference type="RefSeq" id="WP_147851949.1">
    <property type="nucleotide sequence ID" value="NZ_VDUZ01000067.1"/>
</dbReference>
<dbReference type="OrthoDB" id="9762462at2"/>
<dbReference type="EMBL" id="VDUZ01000067">
    <property type="protein sequence ID" value="TXL70019.1"/>
    <property type="molecule type" value="Genomic_DNA"/>
</dbReference>